<name>A0A392QU24_9FABA</name>
<proteinExistence type="predicted"/>
<comment type="caution">
    <text evidence="1">The sequence shown here is derived from an EMBL/GenBank/DDBJ whole genome shotgun (WGS) entry which is preliminary data.</text>
</comment>
<organism evidence="1 2">
    <name type="scientific">Trifolium medium</name>
    <dbReference type="NCBI Taxonomy" id="97028"/>
    <lineage>
        <taxon>Eukaryota</taxon>
        <taxon>Viridiplantae</taxon>
        <taxon>Streptophyta</taxon>
        <taxon>Embryophyta</taxon>
        <taxon>Tracheophyta</taxon>
        <taxon>Spermatophyta</taxon>
        <taxon>Magnoliopsida</taxon>
        <taxon>eudicotyledons</taxon>
        <taxon>Gunneridae</taxon>
        <taxon>Pentapetalae</taxon>
        <taxon>rosids</taxon>
        <taxon>fabids</taxon>
        <taxon>Fabales</taxon>
        <taxon>Fabaceae</taxon>
        <taxon>Papilionoideae</taxon>
        <taxon>50 kb inversion clade</taxon>
        <taxon>NPAAA clade</taxon>
        <taxon>Hologalegina</taxon>
        <taxon>IRL clade</taxon>
        <taxon>Trifolieae</taxon>
        <taxon>Trifolium</taxon>
    </lineage>
</organism>
<dbReference type="Proteomes" id="UP000265520">
    <property type="component" value="Unassembled WGS sequence"/>
</dbReference>
<dbReference type="EMBL" id="LXQA010161338">
    <property type="protein sequence ID" value="MCI27788.1"/>
    <property type="molecule type" value="Genomic_DNA"/>
</dbReference>
<evidence type="ECO:0000313" key="1">
    <source>
        <dbReference type="EMBL" id="MCI27788.1"/>
    </source>
</evidence>
<keyword evidence="2" id="KW-1185">Reference proteome</keyword>
<evidence type="ECO:0000313" key="2">
    <source>
        <dbReference type="Proteomes" id="UP000265520"/>
    </source>
</evidence>
<protein>
    <submittedName>
        <fullName evidence="1">Uncharacterized protein</fullName>
    </submittedName>
</protein>
<sequence>MDLAICTTPATSSAGGQCRWSWWCFFRSELPAASSMALKLRVGFM</sequence>
<accession>A0A392QU24</accession>
<dbReference type="AlphaFoldDB" id="A0A392QU24"/>
<feature type="non-terminal residue" evidence="1">
    <location>
        <position position="45"/>
    </location>
</feature>
<reference evidence="1 2" key="1">
    <citation type="journal article" date="2018" name="Front. Plant Sci.">
        <title>Red Clover (Trifolium pratense) and Zigzag Clover (T. medium) - A Picture of Genomic Similarities and Differences.</title>
        <authorList>
            <person name="Dluhosova J."/>
            <person name="Istvanek J."/>
            <person name="Nedelnik J."/>
            <person name="Repkova J."/>
        </authorList>
    </citation>
    <scope>NUCLEOTIDE SEQUENCE [LARGE SCALE GENOMIC DNA]</scope>
    <source>
        <strain evidence="2">cv. 10/8</strain>
        <tissue evidence="1">Leaf</tissue>
    </source>
</reference>